<sequence length="495" mass="58681">MYQVFIAEDEPAALEHICTIIQNKCPNFQVVGTAEEGKSALEQLEYLRPDVLITDVKMPVMDGIFLIKRVKEKYPDILSVIISGYQEFDYAQSALHYGVCDYILKPVKPSTLQESMYMIQGRLDEYYYGLRNRTIREMYLGNISDPVRFRRIFSDDGYYIALLRKNSLPRRFAEFRGVEIFSIKEEQLMVYGRDEMEALYICPVKLMVHSSFEKFMMHILEKQKNTAAFHTLVLKERPVPAEKLPEMIRQLYQTMDYQLVIGKNQIIRDEDFDAAEKGGHKFDNSSLSRLEFLIKEHNRQDIPDEISRCFAKWSREEYTQLWTEEKVREMFSVFRRADLLDEPVAMCEYFIDEAFYYAENMQKLAEDIRQILCRNILEESRTWKIDTPEFFDKVEKYLKEHLTEPLSPQKICDVFGISQAYLSRLFRKYSTVSFSKRLTILRVEKAQQIMRDKRELYIKDIASRVGYGDQFYFSRIFRSVTGISPTEYMEELKND</sequence>
<dbReference type="EMBL" id="QGQD01000056">
    <property type="protein sequence ID" value="TLD00336.1"/>
    <property type="molecule type" value="Genomic_DNA"/>
</dbReference>
<comment type="caution">
    <text evidence="13">The sequence shown here is derived from an EMBL/GenBank/DDBJ whole genome shotgun (WGS) entry which is preliminary data.</text>
</comment>
<keyword evidence="8" id="KW-0804">Transcription</keyword>
<evidence type="ECO:0000256" key="10">
    <source>
        <dbReference type="PROSITE-ProRule" id="PRU00169"/>
    </source>
</evidence>
<dbReference type="InterPro" id="IPR001789">
    <property type="entry name" value="Sig_transdc_resp-reg_receiver"/>
</dbReference>
<comment type="function">
    <text evidence="9">May play the central regulatory role in sporulation. It may be an element of the effector pathway responsible for the activation of sporulation genes in response to nutritional stress. Spo0A may act in concert with spo0H (a sigma factor) to control the expression of some genes that are critical to the sporulation process.</text>
</comment>
<dbReference type="InterPro" id="IPR011006">
    <property type="entry name" value="CheY-like_superfamily"/>
</dbReference>
<dbReference type="AlphaFoldDB" id="A0A4U8QER0"/>
<keyword evidence="7" id="KW-0238">DNA-binding</keyword>
<keyword evidence="4 10" id="KW-0597">Phosphoprotein</keyword>
<dbReference type="InterPro" id="IPR009057">
    <property type="entry name" value="Homeodomain-like_sf"/>
</dbReference>
<dbReference type="InterPro" id="IPR018062">
    <property type="entry name" value="HTH_AraC-typ_CS"/>
</dbReference>
<feature type="domain" description="Response regulatory" evidence="12">
    <location>
        <begin position="3"/>
        <end position="120"/>
    </location>
</feature>
<evidence type="ECO:0000256" key="7">
    <source>
        <dbReference type="ARBA" id="ARBA00023125"/>
    </source>
</evidence>
<dbReference type="PANTHER" id="PTHR42713:SF3">
    <property type="entry name" value="TRANSCRIPTIONAL REGULATORY PROTEIN HPTR"/>
    <property type="match status" value="1"/>
</dbReference>
<evidence type="ECO:0000256" key="4">
    <source>
        <dbReference type="ARBA" id="ARBA00022553"/>
    </source>
</evidence>
<evidence type="ECO:0000256" key="2">
    <source>
        <dbReference type="ARBA" id="ARBA00018672"/>
    </source>
</evidence>
<dbReference type="Gene3D" id="1.10.10.60">
    <property type="entry name" value="Homeodomain-like"/>
    <property type="match status" value="1"/>
</dbReference>
<evidence type="ECO:0000256" key="6">
    <source>
        <dbReference type="ARBA" id="ARBA00023015"/>
    </source>
</evidence>
<proteinExistence type="predicted"/>
<dbReference type="PANTHER" id="PTHR42713">
    <property type="entry name" value="HISTIDINE KINASE-RELATED"/>
    <property type="match status" value="1"/>
</dbReference>
<evidence type="ECO:0000256" key="9">
    <source>
        <dbReference type="ARBA" id="ARBA00024867"/>
    </source>
</evidence>
<dbReference type="SMART" id="SM00342">
    <property type="entry name" value="HTH_ARAC"/>
    <property type="match status" value="1"/>
</dbReference>
<evidence type="ECO:0000313" key="14">
    <source>
        <dbReference type="Proteomes" id="UP000306509"/>
    </source>
</evidence>
<gene>
    <name evidence="13" type="primary">btr_10</name>
    <name evidence="13" type="ORF">DSM106044_02822</name>
</gene>
<accession>A0A4U8QER0</accession>
<dbReference type="GO" id="GO:0000160">
    <property type="term" value="P:phosphorelay signal transduction system"/>
    <property type="evidence" value="ECO:0007669"/>
    <property type="project" value="UniProtKB-KW"/>
</dbReference>
<keyword evidence="14" id="KW-1185">Reference proteome</keyword>
<keyword evidence="3" id="KW-0963">Cytoplasm</keyword>
<protein>
    <recommendedName>
        <fullName evidence="2">Stage 0 sporulation protein A homolog</fullName>
    </recommendedName>
</protein>
<dbReference type="GO" id="GO:0003700">
    <property type="term" value="F:DNA-binding transcription factor activity"/>
    <property type="evidence" value="ECO:0007669"/>
    <property type="project" value="InterPro"/>
</dbReference>
<evidence type="ECO:0000259" key="12">
    <source>
        <dbReference type="PROSITE" id="PS50110"/>
    </source>
</evidence>
<dbReference type="Proteomes" id="UP000306509">
    <property type="component" value="Unassembled WGS sequence"/>
</dbReference>
<feature type="domain" description="HTH araC/xylS-type" evidence="11">
    <location>
        <begin position="392"/>
        <end position="491"/>
    </location>
</feature>
<dbReference type="GO" id="GO:0005737">
    <property type="term" value="C:cytoplasm"/>
    <property type="evidence" value="ECO:0007669"/>
    <property type="project" value="UniProtKB-SubCell"/>
</dbReference>
<dbReference type="PROSITE" id="PS01124">
    <property type="entry name" value="HTH_ARAC_FAMILY_2"/>
    <property type="match status" value="1"/>
</dbReference>
<evidence type="ECO:0000256" key="5">
    <source>
        <dbReference type="ARBA" id="ARBA00023012"/>
    </source>
</evidence>
<dbReference type="RefSeq" id="WP_044297609.1">
    <property type="nucleotide sequence ID" value="NZ_JTGN01000020.1"/>
</dbReference>
<dbReference type="SUPFAM" id="SSF52172">
    <property type="entry name" value="CheY-like"/>
    <property type="match status" value="1"/>
</dbReference>
<dbReference type="STRING" id="180332.GCA_000797495_05819"/>
<feature type="modified residue" description="4-aspartylphosphate" evidence="10">
    <location>
        <position position="55"/>
    </location>
</feature>
<dbReference type="GO" id="GO:0043565">
    <property type="term" value="F:sequence-specific DNA binding"/>
    <property type="evidence" value="ECO:0007669"/>
    <property type="project" value="InterPro"/>
</dbReference>
<dbReference type="PRINTS" id="PR00032">
    <property type="entry name" value="HTHARAC"/>
</dbReference>
<name>A0A4U8QER0_9FIRM</name>
<evidence type="ECO:0000313" key="13">
    <source>
        <dbReference type="EMBL" id="TLD00336.1"/>
    </source>
</evidence>
<comment type="subcellular location">
    <subcellularLocation>
        <location evidence="1">Cytoplasm</location>
    </subcellularLocation>
</comment>
<dbReference type="Gene3D" id="3.40.50.2300">
    <property type="match status" value="1"/>
</dbReference>
<dbReference type="Pfam" id="PF12833">
    <property type="entry name" value="HTH_18"/>
    <property type="match status" value="1"/>
</dbReference>
<dbReference type="InterPro" id="IPR020449">
    <property type="entry name" value="Tscrpt_reg_AraC-type_HTH"/>
</dbReference>
<dbReference type="PROSITE" id="PS50110">
    <property type="entry name" value="RESPONSE_REGULATORY"/>
    <property type="match status" value="1"/>
</dbReference>
<evidence type="ECO:0000256" key="8">
    <source>
        <dbReference type="ARBA" id="ARBA00023163"/>
    </source>
</evidence>
<keyword evidence="6" id="KW-0805">Transcription regulation</keyword>
<organism evidence="13 14">
    <name type="scientific">Robinsoniella peoriensis</name>
    <dbReference type="NCBI Taxonomy" id="180332"/>
    <lineage>
        <taxon>Bacteria</taxon>
        <taxon>Bacillati</taxon>
        <taxon>Bacillota</taxon>
        <taxon>Clostridia</taxon>
        <taxon>Lachnospirales</taxon>
        <taxon>Lachnospiraceae</taxon>
        <taxon>Robinsoniella</taxon>
    </lineage>
</organism>
<dbReference type="CDD" id="cd17536">
    <property type="entry name" value="REC_YesN-like"/>
    <property type="match status" value="1"/>
</dbReference>
<evidence type="ECO:0000256" key="1">
    <source>
        <dbReference type="ARBA" id="ARBA00004496"/>
    </source>
</evidence>
<evidence type="ECO:0000259" key="11">
    <source>
        <dbReference type="PROSITE" id="PS01124"/>
    </source>
</evidence>
<dbReference type="SUPFAM" id="SSF46689">
    <property type="entry name" value="Homeodomain-like"/>
    <property type="match status" value="2"/>
</dbReference>
<reference evidence="13 14" key="1">
    <citation type="journal article" date="2019" name="Anaerobe">
        <title>Detection of Robinsoniella peoriensis in multiple bone samples of a trauma patient.</title>
        <authorList>
            <person name="Schrottner P."/>
            <person name="Hartwich K."/>
            <person name="Bunk B."/>
            <person name="Schober I."/>
            <person name="Helbig S."/>
            <person name="Rudolph W.W."/>
            <person name="Gunzer F."/>
        </authorList>
    </citation>
    <scope>NUCLEOTIDE SEQUENCE [LARGE SCALE GENOMIC DNA]</scope>
    <source>
        <strain evidence="13 14">DSM 106044</strain>
    </source>
</reference>
<dbReference type="InterPro" id="IPR051552">
    <property type="entry name" value="HptR"/>
</dbReference>
<dbReference type="SMART" id="SM00448">
    <property type="entry name" value="REC"/>
    <property type="match status" value="1"/>
</dbReference>
<keyword evidence="5" id="KW-0902">Two-component regulatory system</keyword>
<dbReference type="Pfam" id="PF00072">
    <property type="entry name" value="Response_reg"/>
    <property type="match status" value="1"/>
</dbReference>
<dbReference type="PROSITE" id="PS00041">
    <property type="entry name" value="HTH_ARAC_FAMILY_1"/>
    <property type="match status" value="1"/>
</dbReference>
<evidence type="ECO:0000256" key="3">
    <source>
        <dbReference type="ARBA" id="ARBA00022490"/>
    </source>
</evidence>
<dbReference type="InterPro" id="IPR018060">
    <property type="entry name" value="HTH_AraC"/>
</dbReference>